<keyword evidence="7" id="KW-0812">Transmembrane</keyword>
<evidence type="ECO:0000256" key="6">
    <source>
        <dbReference type="PROSITE-ProRule" id="PRU00284"/>
    </source>
</evidence>
<keyword evidence="4 6" id="KW-0807">Transducer</keyword>
<keyword evidence="11" id="KW-1185">Reference proteome</keyword>
<evidence type="ECO:0000256" key="3">
    <source>
        <dbReference type="ARBA" id="ARBA00023136"/>
    </source>
</evidence>
<evidence type="ECO:0000256" key="1">
    <source>
        <dbReference type="ARBA" id="ARBA00004236"/>
    </source>
</evidence>
<dbReference type="CDD" id="cd06225">
    <property type="entry name" value="HAMP"/>
    <property type="match status" value="1"/>
</dbReference>
<evidence type="ECO:0000256" key="7">
    <source>
        <dbReference type="SAM" id="Phobius"/>
    </source>
</evidence>
<reference evidence="10 11" key="1">
    <citation type="submission" date="2020-09" db="EMBL/GenBank/DDBJ databases">
        <title>Paenibacillus sp. strain PR3 16S rRNA gene Genome sequencing and assembly.</title>
        <authorList>
            <person name="Kim J."/>
        </authorList>
    </citation>
    <scope>NUCLEOTIDE SEQUENCE [LARGE SCALE GENOMIC DNA]</scope>
    <source>
        <strain evidence="10 11">PR3</strain>
    </source>
</reference>
<evidence type="ECO:0000259" key="9">
    <source>
        <dbReference type="PROSITE" id="PS50885"/>
    </source>
</evidence>
<evidence type="ECO:0000259" key="8">
    <source>
        <dbReference type="PROSITE" id="PS50111"/>
    </source>
</evidence>
<accession>A0ABR8MXQ2</accession>
<feature type="transmembrane region" description="Helical" evidence="7">
    <location>
        <begin position="9"/>
        <end position="30"/>
    </location>
</feature>
<comment type="subcellular location">
    <subcellularLocation>
        <location evidence="1">Cell membrane</location>
    </subcellularLocation>
</comment>
<gene>
    <name evidence="10" type="ORF">H8B09_18380</name>
</gene>
<evidence type="ECO:0000256" key="4">
    <source>
        <dbReference type="ARBA" id="ARBA00023224"/>
    </source>
</evidence>
<feature type="transmembrane region" description="Helical" evidence="7">
    <location>
        <begin position="202"/>
        <end position="220"/>
    </location>
</feature>
<dbReference type="Pfam" id="PF00015">
    <property type="entry name" value="MCPsignal"/>
    <property type="match status" value="1"/>
</dbReference>
<dbReference type="EMBL" id="JACXZA010000004">
    <property type="protein sequence ID" value="MBD3920739.1"/>
    <property type="molecule type" value="Genomic_DNA"/>
</dbReference>
<keyword evidence="7" id="KW-1133">Transmembrane helix</keyword>
<comment type="caution">
    <text evidence="10">The sequence shown here is derived from an EMBL/GenBank/DDBJ whole genome shotgun (WGS) entry which is preliminary data.</text>
</comment>
<dbReference type="Proteomes" id="UP000609346">
    <property type="component" value="Unassembled WGS sequence"/>
</dbReference>
<dbReference type="PROSITE" id="PS50111">
    <property type="entry name" value="CHEMOTAXIS_TRANSDUC_2"/>
    <property type="match status" value="1"/>
</dbReference>
<evidence type="ECO:0000313" key="11">
    <source>
        <dbReference type="Proteomes" id="UP000609346"/>
    </source>
</evidence>
<feature type="domain" description="HAMP" evidence="9">
    <location>
        <begin position="221"/>
        <end position="273"/>
    </location>
</feature>
<dbReference type="InterPro" id="IPR003660">
    <property type="entry name" value="HAMP_dom"/>
</dbReference>
<protein>
    <submittedName>
        <fullName evidence="10">Methyl-accepting chemotaxis protein</fullName>
    </submittedName>
</protein>
<sequence length="578" mass="62358">MKWFRNMGLVLKSSLVMSVFIIVVVSIMVAENSMRDKSTYFEHLSDSGRLMEKQYMPEEAGITAALEKIKKNQPFTLAKSYQKLNEITELLTKELNVSHAFVLVPGGQDGAMTYMLSSETDSEKGPKAGDTFTASKEFLRNWETAQKDGSAVYEAKLDNGEEWITYLQPILNNNGDTIALFQLDFDPSHMQEQLNTMMKSEAVIAVSIEVIGILLIVLFLRRMLAPLKRLARLAEQAAGGDLTVSVDVRSNDEIGRLSTAFNGMISNLNGLIHSVQTLSQTVNNNAESVHHNAGDSSSQTRIVADAVREVAAGSEQQLQSSKESQRAMMEITIGIQRIAESASAVADLAQDTSEKSTTGGERIDSTVAQMNTIEGRLVQAAAEVQELQAGNRSIREAMDLIGDIATQTHLLALNASIEAARAGEQGKGFAVVAQEIRKLAERAGESSQQVSDMLGSIVLRTNAMAHSVTNSLQEAQEGMVIAAEAGEAFRGIEEGIRTLVSQMQEVSASTEEMSAGSEQIAASLDELERIAEHAANQASSASNAAERQLELMGEVEGASESMKSAAGELTAAVQSFKV</sequence>
<dbReference type="SMART" id="SM00283">
    <property type="entry name" value="MA"/>
    <property type="match status" value="1"/>
</dbReference>
<feature type="domain" description="Methyl-accepting transducer" evidence="8">
    <location>
        <begin position="292"/>
        <end position="528"/>
    </location>
</feature>
<dbReference type="SUPFAM" id="SSF58104">
    <property type="entry name" value="Methyl-accepting chemotaxis protein (MCP) signaling domain"/>
    <property type="match status" value="1"/>
</dbReference>
<dbReference type="Gene3D" id="1.10.287.950">
    <property type="entry name" value="Methyl-accepting chemotaxis protein"/>
    <property type="match status" value="1"/>
</dbReference>
<evidence type="ECO:0000256" key="5">
    <source>
        <dbReference type="ARBA" id="ARBA00029447"/>
    </source>
</evidence>
<keyword evidence="2" id="KW-1003">Cell membrane</keyword>
<dbReference type="Pfam" id="PF00672">
    <property type="entry name" value="HAMP"/>
    <property type="match status" value="1"/>
</dbReference>
<name>A0ABR8MXQ2_9BACL</name>
<dbReference type="Gene3D" id="6.10.340.10">
    <property type="match status" value="1"/>
</dbReference>
<dbReference type="SMART" id="SM00304">
    <property type="entry name" value="HAMP"/>
    <property type="match status" value="1"/>
</dbReference>
<dbReference type="RefSeq" id="WP_191205012.1">
    <property type="nucleotide sequence ID" value="NZ_JACXZA010000004.1"/>
</dbReference>
<dbReference type="PANTHER" id="PTHR32089:SF112">
    <property type="entry name" value="LYSOZYME-LIKE PROTEIN-RELATED"/>
    <property type="match status" value="1"/>
</dbReference>
<proteinExistence type="inferred from homology"/>
<dbReference type="PROSITE" id="PS50885">
    <property type="entry name" value="HAMP"/>
    <property type="match status" value="1"/>
</dbReference>
<dbReference type="InterPro" id="IPR004089">
    <property type="entry name" value="MCPsignal_dom"/>
</dbReference>
<dbReference type="CDD" id="cd11386">
    <property type="entry name" value="MCP_signal"/>
    <property type="match status" value="1"/>
</dbReference>
<evidence type="ECO:0000256" key="2">
    <source>
        <dbReference type="ARBA" id="ARBA00022475"/>
    </source>
</evidence>
<organism evidence="10 11">
    <name type="scientific">Paenibacillus terricola</name>
    <dbReference type="NCBI Taxonomy" id="2763503"/>
    <lineage>
        <taxon>Bacteria</taxon>
        <taxon>Bacillati</taxon>
        <taxon>Bacillota</taxon>
        <taxon>Bacilli</taxon>
        <taxon>Bacillales</taxon>
        <taxon>Paenibacillaceae</taxon>
        <taxon>Paenibacillus</taxon>
    </lineage>
</organism>
<dbReference type="PANTHER" id="PTHR32089">
    <property type="entry name" value="METHYL-ACCEPTING CHEMOTAXIS PROTEIN MCPB"/>
    <property type="match status" value="1"/>
</dbReference>
<evidence type="ECO:0000313" key="10">
    <source>
        <dbReference type="EMBL" id="MBD3920739.1"/>
    </source>
</evidence>
<comment type="similarity">
    <text evidence="5">Belongs to the methyl-accepting chemotaxis (MCP) protein family.</text>
</comment>
<keyword evidence="3 7" id="KW-0472">Membrane</keyword>